<evidence type="ECO:0000313" key="2">
    <source>
        <dbReference type="Proteomes" id="UP001595748"/>
    </source>
</evidence>
<dbReference type="InterPro" id="IPR016053">
    <property type="entry name" value="Haem_Oase-like"/>
</dbReference>
<dbReference type="Proteomes" id="UP001595748">
    <property type="component" value="Unassembled WGS sequence"/>
</dbReference>
<dbReference type="Pfam" id="PF01126">
    <property type="entry name" value="Heme_oxygenase"/>
    <property type="match status" value="1"/>
</dbReference>
<dbReference type="Gene3D" id="1.20.910.10">
    <property type="entry name" value="Heme oxygenase-like"/>
    <property type="match status" value="1"/>
</dbReference>
<protein>
    <submittedName>
        <fullName evidence="1">Biliverdin-producing heme oxygenase</fullName>
    </submittedName>
</protein>
<comment type="caution">
    <text evidence="1">The sequence shown here is derived from an EMBL/GenBank/DDBJ whole genome shotgun (WGS) entry which is preliminary data.</text>
</comment>
<accession>A0ABV8A3A4</accession>
<dbReference type="SUPFAM" id="SSF48613">
    <property type="entry name" value="Heme oxygenase-like"/>
    <property type="match status" value="1"/>
</dbReference>
<proteinExistence type="predicted"/>
<dbReference type="CDD" id="cd19166">
    <property type="entry name" value="HemeO-bac"/>
    <property type="match status" value="1"/>
</dbReference>
<dbReference type="EMBL" id="JBHRZF010000046">
    <property type="protein sequence ID" value="MFC3860128.1"/>
    <property type="molecule type" value="Genomic_DNA"/>
</dbReference>
<evidence type="ECO:0000313" key="1">
    <source>
        <dbReference type="EMBL" id="MFC3860128.1"/>
    </source>
</evidence>
<dbReference type="RefSeq" id="WP_380076279.1">
    <property type="nucleotide sequence ID" value="NZ_JBHRZF010000046.1"/>
</dbReference>
<dbReference type="InterPro" id="IPR016084">
    <property type="entry name" value="Haem_Oase-like_multi-hlx"/>
</dbReference>
<reference evidence="2" key="1">
    <citation type="journal article" date="2019" name="Int. J. Syst. Evol. Microbiol.">
        <title>The Global Catalogue of Microorganisms (GCM) 10K type strain sequencing project: providing services to taxonomists for standard genome sequencing and annotation.</title>
        <authorList>
            <consortium name="The Broad Institute Genomics Platform"/>
            <consortium name="The Broad Institute Genome Sequencing Center for Infectious Disease"/>
            <person name="Wu L."/>
            <person name="Ma J."/>
        </authorList>
    </citation>
    <scope>NUCLEOTIDE SEQUENCE [LARGE SCALE GENOMIC DNA]</scope>
    <source>
        <strain evidence="2">CCTCC AB 2013263</strain>
    </source>
</reference>
<keyword evidence="2" id="KW-1185">Reference proteome</keyword>
<gene>
    <name evidence="1" type="ORF">ACFOPQ_05040</name>
</gene>
<sequence length="196" mass="21158">MERLKHETRAEHLALEARVPLMQPGLTVPQYAQVLRAFASVVLPLEQRLAALPLPDALKYPARRHTPALQADLAALGLDFLPHPLPETLATSLPAAYGTLYVLEGSTLGGQLISRHLKKHLNLDGTSGAAYFSGYGPDTGRQWRAFTQFMRDAEREAAQPGWADAMVQDMVQEARAAFAVFAAALLAVAPAPRGAA</sequence>
<organism evidence="1 2">
    <name type="scientific">Deinococcus antarcticus</name>
    <dbReference type="NCBI Taxonomy" id="1298767"/>
    <lineage>
        <taxon>Bacteria</taxon>
        <taxon>Thermotogati</taxon>
        <taxon>Deinococcota</taxon>
        <taxon>Deinococci</taxon>
        <taxon>Deinococcales</taxon>
        <taxon>Deinococcaceae</taxon>
        <taxon>Deinococcus</taxon>
    </lineage>
</organism>
<name>A0ABV8A3A4_9DEIO</name>